<dbReference type="PaxDb" id="6239-R09H3.3.2"/>
<dbReference type="PhylomeDB" id="Q9U390"/>
<organism evidence="2 3">
    <name type="scientific">Caenorhabditis elegans</name>
    <dbReference type="NCBI Taxonomy" id="6239"/>
    <lineage>
        <taxon>Eukaryota</taxon>
        <taxon>Metazoa</taxon>
        <taxon>Ecdysozoa</taxon>
        <taxon>Nematoda</taxon>
        <taxon>Chromadorea</taxon>
        <taxon>Rhabditida</taxon>
        <taxon>Rhabditina</taxon>
        <taxon>Rhabditomorpha</taxon>
        <taxon>Rhabditoidea</taxon>
        <taxon>Rhabditidae</taxon>
        <taxon>Peloderinae</taxon>
        <taxon>Caenorhabditis</taxon>
    </lineage>
</organism>
<gene>
    <name evidence="2" type="ORF">CELE_R09H3.3</name>
    <name evidence="2 4" type="ORF">R09H3.3</name>
</gene>
<dbReference type="KEGG" id="cel:CELE_R09H3.3"/>
<dbReference type="Bgee" id="WBGene00019991">
    <property type="expression patterns" value="Expressed in material anatomical entity and 3 other cell types or tissues"/>
</dbReference>
<dbReference type="AlphaFoldDB" id="Q9U390"/>
<reference evidence="2 3" key="1">
    <citation type="journal article" date="1998" name="Science">
        <title>Genome sequence of the nematode C. elegans: a platform for investigating biology.</title>
        <authorList>
            <consortium name="The C. elegans sequencing consortium"/>
            <person name="Sulson J.E."/>
            <person name="Waterston R."/>
        </authorList>
    </citation>
    <scope>NUCLEOTIDE SEQUENCE [LARGE SCALE GENOMIC DNA]</scope>
    <source>
        <strain evidence="2 3">Bristol N2</strain>
    </source>
</reference>
<dbReference type="EMBL" id="BX284606">
    <property type="protein sequence ID" value="CCD66896.1"/>
    <property type="molecule type" value="Genomic_DNA"/>
</dbReference>
<dbReference type="WormBase" id="R09H3.3">
    <property type="protein sequence ID" value="CE45120"/>
    <property type="gene ID" value="WBGene00019991"/>
</dbReference>
<feature type="region of interest" description="Disordered" evidence="1">
    <location>
        <begin position="1"/>
        <end position="22"/>
    </location>
</feature>
<dbReference type="AGR" id="WB:WBGene00019991"/>
<evidence type="ECO:0000313" key="3">
    <source>
        <dbReference type="Proteomes" id="UP000001940"/>
    </source>
</evidence>
<protein>
    <submittedName>
        <fullName evidence="2">Uncharacterized protein</fullName>
    </submittedName>
</protein>
<feature type="region of interest" description="Disordered" evidence="1">
    <location>
        <begin position="109"/>
        <end position="171"/>
    </location>
</feature>
<name>Q9U390_CAEEL</name>
<dbReference type="Proteomes" id="UP000001940">
    <property type="component" value="Chromosome X"/>
</dbReference>
<dbReference type="UCSC" id="R09H3.3">
    <property type="organism name" value="c. elegans"/>
</dbReference>
<feature type="region of interest" description="Disordered" evidence="1">
    <location>
        <begin position="41"/>
        <end position="96"/>
    </location>
</feature>
<evidence type="ECO:0000313" key="2">
    <source>
        <dbReference type="EMBL" id="CCD66896.1"/>
    </source>
</evidence>
<dbReference type="CTD" id="24104798"/>
<evidence type="ECO:0000313" key="4">
    <source>
        <dbReference type="WormBase" id="R09H3.3"/>
    </source>
</evidence>
<dbReference type="HOGENOM" id="CLU_1564303_0_0_1"/>
<feature type="compositionally biased region" description="Basic and acidic residues" evidence="1">
    <location>
        <begin position="149"/>
        <end position="164"/>
    </location>
</feature>
<dbReference type="InParanoid" id="Q9U390"/>
<dbReference type="GeneID" id="24104798"/>
<accession>Q9U390</accession>
<keyword evidence="3" id="KW-1185">Reference proteome</keyword>
<dbReference type="RefSeq" id="NP_001294832.1">
    <property type="nucleotide sequence ID" value="NM_001307903.1"/>
</dbReference>
<sequence>MATLSIDKGTNQLEGTSKLPEIPAEHYLKALKLSSVKDIQVDQSSPIKSDGHSAENSDEQDSNLETTPGKTPASEKLPPRAVKTPKNTNGKLEDHPLEDNLLEITNFMKETNKEVGKSKRKSTRPVDISTNSQPSYHELKLHSSKTRVTRRETNRKPTGKTEKLRTHRLMQ</sequence>
<evidence type="ECO:0000256" key="1">
    <source>
        <dbReference type="SAM" id="MobiDB-lite"/>
    </source>
</evidence>
<proteinExistence type="predicted"/>